<dbReference type="GO" id="GO:0000776">
    <property type="term" value="C:kinetochore"/>
    <property type="evidence" value="ECO:0007669"/>
    <property type="project" value="TreeGrafter"/>
</dbReference>
<protein>
    <submittedName>
        <fullName evidence="10">BQ2448_5249 protein</fullName>
    </submittedName>
</protein>
<feature type="domain" description="Protein kinase" evidence="8">
    <location>
        <begin position="132"/>
        <end position="411"/>
    </location>
</feature>
<dbReference type="OrthoDB" id="408964at2759"/>
<dbReference type="InterPro" id="IPR033701">
    <property type="entry name" value="POLO_box_1"/>
</dbReference>
<accession>A0A238F8Y6</accession>
<dbReference type="FunFam" id="1.10.510.10:FF:000571">
    <property type="entry name" value="Maternal embryonic leucine zipper kinase"/>
    <property type="match status" value="1"/>
</dbReference>
<dbReference type="Gene3D" id="1.10.510.10">
    <property type="entry name" value="Transferase(Phosphotransferase) domain 1"/>
    <property type="match status" value="1"/>
</dbReference>
<feature type="compositionally biased region" description="Low complexity" evidence="7">
    <location>
        <begin position="77"/>
        <end position="94"/>
    </location>
</feature>
<dbReference type="EMBL" id="FMSP01000002">
    <property type="protein sequence ID" value="SCV67638.1"/>
    <property type="molecule type" value="Genomic_DNA"/>
</dbReference>
<keyword evidence="3" id="KW-0677">Repeat</keyword>
<dbReference type="InterPro" id="IPR000719">
    <property type="entry name" value="Prot_kinase_dom"/>
</dbReference>
<dbReference type="InterPro" id="IPR036947">
    <property type="entry name" value="POLO_box_dom_sf"/>
</dbReference>
<feature type="region of interest" description="Disordered" evidence="7">
    <location>
        <begin position="1"/>
        <end position="111"/>
    </location>
</feature>
<keyword evidence="5" id="KW-0418">Kinase</keyword>
<dbReference type="SUPFAM" id="SSF56112">
    <property type="entry name" value="Protein kinase-like (PK-like)"/>
    <property type="match status" value="1"/>
</dbReference>
<name>A0A238F8Y6_9BASI</name>
<dbReference type="InterPro" id="IPR008271">
    <property type="entry name" value="Ser/Thr_kinase_AS"/>
</dbReference>
<dbReference type="CDD" id="cd13117">
    <property type="entry name" value="POLO_box_2"/>
    <property type="match status" value="1"/>
</dbReference>
<evidence type="ECO:0000313" key="11">
    <source>
        <dbReference type="Proteomes" id="UP000198372"/>
    </source>
</evidence>
<dbReference type="GO" id="GO:0005634">
    <property type="term" value="C:nucleus"/>
    <property type="evidence" value="ECO:0007669"/>
    <property type="project" value="TreeGrafter"/>
</dbReference>
<keyword evidence="2" id="KW-0808">Transferase</keyword>
<dbReference type="GO" id="GO:0005816">
    <property type="term" value="C:spindle pole body"/>
    <property type="evidence" value="ECO:0007669"/>
    <property type="project" value="TreeGrafter"/>
</dbReference>
<evidence type="ECO:0000259" key="8">
    <source>
        <dbReference type="PROSITE" id="PS50011"/>
    </source>
</evidence>
<evidence type="ECO:0000256" key="4">
    <source>
        <dbReference type="ARBA" id="ARBA00022741"/>
    </source>
</evidence>
<sequence length="937" mass="103044">MLVHPPQPRHPFAGASSPAAPPSRHAPTMSSSSTHGAGAGGGRTRPPLSASAQMRVSTSTAAQPTRGGATTEPPPTAASTTSSALTTTQKATATKGPSDRAKLTEQWGPPPAVIRRDGEHLHRGELLGEAMAVMAVFKDMGGFARVYLITEPDGITNKAVKVICKEQLRSTKNRSKVWSHLTTHVSLNLMRLTARSVYQLFGEIKIHQAMKHTNILSFEHCFEDEANVYMQLELCSNGSLLDLLRKRRRYTEPETRFYLVQLIGACHYMHSNSVIHRDLKLGNLMLDAEMNLRVGDFGLAALVKFPGERKKTICGTPNYIAPEILFDTTNGHSFEVDIWSLGVIMYTLLVGKPPFQTKEVKNIYLRIKELNYEFPAGCELSAEAVDLISLILTPKPNERPTLGQILQHDFFVTGPFPASVTPASLTSVPDHRHMSIRSAHRNFRAVKAQAGLTEQVEAEMLEVHAVEVAAAPSLQKPSHGTVLAIVHESAPPSAQAAAPSAKKRMSATVTADARAIEQEVQQVLAPESPISDLLRSARKPLMVSPDAEPREVLQRRLTVEARSTTNTPTSNGVSTLSARLAANAPTKENMAPSQPSGGDKENSPARGGKTAGVGVSKHRRSALSTTSTVVVPSPPNRPTSAAVPISLVAPKPVVKPVDTARHPARELYDTTWRTLHSALTIETLADLEALPQPEQPTAPKVFITSWVDYTHKYGTAYSLTDGTAGLYFNDSTTMVLSPDKNHFDYIAQRKGNVYTRRHYALTDHPEDLQRKAYLLEYFEDYMAKTLTRDVAWTFVDATRTKNMCFLVKYYRMKHAIVFKLSNEVLQFNFYDHTKLLITQHGSVISFIDGDFRLQTYSLGALFDEASKLGHYRPSTSTTVGGAMTTEEARRLKKLDKVRFIIDKLEYCRDVIRTLSLRKKTTTPATTSGKGTAQAESR</sequence>
<dbReference type="Pfam" id="PF00659">
    <property type="entry name" value="POLO_box"/>
    <property type="match status" value="2"/>
</dbReference>
<dbReference type="GO" id="GO:0005524">
    <property type="term" value="F:ATP binding"/>
    <property type="evidence" value="ECO:0007669"/>
    <property type="project" value="UniProtKB-KW"/>
</dbReference>
<feature type="domain" description="POLO box" evidence="9">
    <location>
        <begin position="702"/>
        <end position="784"/>
    </location>
</feature>
<dbReference type="PROSITE" id="PS50078">
    <property type="entry name" value="POLO_BOX"/>
    <property type="match status" value="1"/>
</dbReference>
<keyword evidence="6" id="KW-0067">ATP-binding</keyword>
<feature type="region of interest" description="Disordered" evidence="7">
    <location>
        <begin position="541"/>
        <end position="635"/>
    </location>
</feature>
<dbReference type="PROSITE" id="PS50011">
    <property type="entry name" value="PROTEIN_KINASE_DOM"/>
    <property type="match status" value="1"/>
</dbReference>
<evidence type="ECO:0000256" key="1">
    <source>
        <dbReference type="ARBA" id="ARBA00022527"/>
    </source>
</evidence>
<gene>
    <name evidence="10" type="ORF">BQ2448_5249</name>
</gene>
<organism evidence="10 11">
    <name type="scientific">Microbotryum intermedium</name>
    <dbReference type="NCBI Taxonomy" id="269621"/>
    <lineage>
        <taxon>Eukaryota</taxon>
        <taxon>Fungi</taxon>
        <taxon>Dikarya</taxon>
        <taxon>Basidiomycota</taxon>
        <taxon>Pucciniomycotina</taxon>
        <taxon>Microbotryomycetes</taxon>
        <taxon>Microbotryales</taxon>
        <taxon>Microbotryaceae</taxon>
        <taxon>Microbotryum</taxon>
    </lineage>
</organism>
<evidence type="ECO:0000313" key="10">
    <source>
        <dbReference type="EMBL" id="SCV67638.1"/>
    </source>
</evidence>
<dbReference type="InterPro" id="IPR000959">
    <property type="entry name" value="POLO_box_dom"/>
</dbReference>
<dbReference type="GO" id="GO:0004674">
    <property type="term" value="F:protein serine/threonine kinase activity"/>
    <property type="evidence" value="ECO:0007669"/>
    <property type="project" value="UniProtKB-KW"/>
</dbReference>
<keyword evidence="1" id="KW-0723">Serine/threonine-protein kinase</keyword>
<dbReference type="SUPFAM" id="SSF82615">
    <property type="entry name" value="Polo-box domain"/>
    <property type="match status" value="2"/>
</dbReference>
<evidence type="ECO:0000256" key="3">
    <source>
        <dbReference type="ARBA" id="ARBA00022737"/>
    </source>
</evidence>
<dbReference type="GO" id="GO:0005737">
    <property type="term" value="C:cytoplasm"/>
    <property type="evidence" value="ECO:0007669"/>
    <property type="project" value="TreeGrafter"/>
</dbReference>
<dbReference type="PANTHER" id="PTHR24345">
    <property type="entry name" value="SERINE/THREONINE-PROTEIN KINASE PLK"/>
    <property type="match status" value="1"/>
</dbReference>
<dbReference type="InterPro" id="IPR011009">
    <property type="entry name" value="Kinase-like_dom_sf"/>
</dbReference>
<proteinExistence type="predicted"/>
<dbReference type="Pfam" id="PF00069">
    <property type="entry name" value="Pkinase"/>
    <property type="match status" value="1"/>
</dbReference>
<feature type="compositionally biased region" description="Polar residues" evidence="7">
    <location>
        <begin position="561"/>
        <end position="577"/>
    </location>
</feature>
<feature type="compositionally biased region" description="Basic and acidic residues" evidence="7">
    <location>
        <begin position="547"/>
        <end position="559"/>
    </location>
</feature>
<evidence type="ECO:0000256" key="7">
    <source>
        <dbReference type="SAM" id="MobiDB-lite"/>
    </source>
</evidence>
<dbReference type="Proteomes" id="UP000198372">
    <property type="component" value="Unassembled WGS sequence"/>
</dbReference>
<evidence type="ECO:0000256" key="6">
    <source>
        <dbReference type="ARBA" id="ARBA00022840"/>
    </source>
</evidence>
<dbReference type="PANTHER" id="PTHR24345:SF0">
    <property type="entry name" value="CELL CYCLE SERINE_THREONINE-PROTEIN KINASE CDC5_MSD2"/>
    <property type="match status" value="1"/>
</dbReference>
<feature type="compositionally biased region" description="Polar residues" evidence="7">
    <location>
        <begin position="50"/>
        <end position="63"/>
    </location>
</feature>
<dbReference type="InterPro" id="IPR033695">
    <property type="entry name" value="POLO_box_2"/>
</dbReference>
<dbReference type="CDD" id="cd14099">
    <property type="entry name" value="STKc_PLK"/>
    <property type="match status" value="1"/>
</dbReference>
<feature type="compositionally biased region" description="Low complexity" evidence="7">
    <location>
        <begin position="11"/>
        <end position="27"/>
    </location>
</feature>
<dbReference type="AlphaFoldDB" id="A0A238F8Y6"/>
<dbReference type="PROSITE" id="PS00108">
    <property type="entry name" value="PROTEIN_KINASE_ST"/>
    <property type="match status" value="1"/>
</dbReference>
<evidence type="ECO:0000259" key="9">
    <source>
        <dbReference type="PROSITE" id="PS50078"/>
    </source>
</evidence>
<dbReference type="GO" id="GO:0000922">
    <property type="term" value="C:spindle pole"/>
    <property type="evidence" value="ECO:0007669"/>
    <property type="project" value="TreeGrafter"/>
</dbReference>
<evidence type="ECO:0000256" key="2">
    <source>
        <dbReference type="ARBA" id="ARBA00022679"/>
    </source>
</evidence>
<keyword evidence="11" id="KW-1185">Reference proteome</keyword>
<dbReference type="Gene3D" id="3.30.1120.30">
    <property type="entry name" value="POLO box domain"/>
    <property type="match status" value="2"/>
</dbReference>
<dbReference type="GO" id="GO:0007052">
    <property type="term" value="P:mitotic spindle organization"/>
    <property type="evidence" value="ECO:0007669"/>
    <property type="project" value="TreeGrafter"/>
</dbReference>
<evidence type="ECO:0000256" key="5">
    <source>
        <dbReference type="ARBA" id="ARBA00022777"/>
    </source>
</evidence>
<reference evidence="11" key="1">
    <citation type="submission" date="2016-09" db="EMBL/GenBank/DDBJ databases">
        <authorList>
            <person name="Jeantristanb JTB J.-T."/>
            <person name="Ricardo R."/>
        </authorList>
    </citation>
    <scope>NUCLEOTIDE SEQUENCE [LARGE SCALE GENOMIC DNA]</scope>
</reference>
<dbReference type="CDD" id="cd13118">
    <property type="entry name" value="POLO_box_1"/>
    <property type="match status" value="1"/>
</dbReference>
<dbReference type="SMART" id="SM00220">
    <property type="entry name" value="S_TKc"/>
    <property type="match status" value="1"/>
</dbReference>
<dbReference type="STRING" id="269621.A0A238F8Y6"/>
<keyword evidence="4" id="KW-0547">Nucleotide-binding</keyword>